<keyword evidence="2" id="KW-0805">Transcription regulation</keyword>
<evidence type="ECO:0000256" key="5">
    <source>
        <dbReference type="SAM" id="MobiDB-lite"/>
    </source>
</evidence>
<sequence length="389" mass="44386">MNEELDPGSVDDSSGRKRRRRTGGITLGGGRLFPGLKEYVVHLLTFRSENYSDTDFAERTLMNLGRKITKYGDSELSEWEKCVRLRDPNTSCVRVARPRDSRMAVSRTPGGGVKKVYPAIIVSQIFRFPQVVFHNDIRSVRECSHQAPVKKERPPSDESEDLICVNPYHYEMTLEAYARLKKKQTKPQAQWQNDTSNSSSNSKPTDNSNPRPFIESDLIRDLQFYDLNKRKAIQDLESLKLLGIRNGIRSVVKEKYPKLPVQDSDPPVDEGLIQNLLEDIRGSFERQFDDDLNALTHSSVMSGSFYPQESAWSQSQPPPFVPPHPPEWNPSNYLNVDFDHYFPPTAHHHPHPMSAYHPPQQSAFNYESQNNASTSHYSPYDSASYGSLQ</sequence>
<feature type="domain" description="MH1" evidence="6">
    <location>
        <begin position="38"/>
        <end position="179"/>
    </location>
</feature>
<keyword evidence="4" id="KW-0539">Nucleus</keyword>
<dbReference type="InterPro" id="IPR013019">
    <property type="entry name" value="MAD_homology_MH1"/>
</dbReference>
<evidence type="ECO:0000256" key="4">
    <source>
        <dbReference type="ARBA" id="ARBA00023242"/>
    </source>
</evidence>
<accession>A0A0K2UWU6</accession>
<dbReference type="GO" id="GO:0071144">
    <property type="term" value="C:heteromeric SMAD protein complex"/>
    <property type="evidence" value="ECO:0007669"/>
    <property type="project" value="TreeGrafter"/>
</dbReference>
<feature type="region of interest" description="Disordered" evidence="5">
    <location>
        <begin position="1"/>
        <end position="24"/>
    </location>
</feature>
<dbReference type="InterPro" id="IPR036578">
    <property type="entry name" value="SMAD_MH1_sf"/>
</dbReference>
<feature type="region of interest" description="Disordered" evidence="5">
    <location>
        <begin position="181"/>
        <end position="213"/>
    </location>
</feature>
<dbReference type="InterPro" id="IPR013790">
    <property type="entry name" value="Dwarfin"/>
</dbReference>
<feature type="region of interest" description="Disordered" evidence="5">
    <location>
        <begin position="347"/>
        <end position="389"/>
    </location>
</feature>
<name>A0A0K2UWU6_LEPSM</name>
<evidence type="ECO:0000256" key="1">
    <source>
        <dbReference type="ARBA" id="ARBA00004123"/>
    </source>
</evidence>
<dbReference type="GO" id="GO:0009653">
    <property type="term" value="P:anatomical structure morphogenesis"/>
    <property type="evidence" value="ECO:0007669"/>
    <property type="project" value="TreeGrafter"/>
</dbReference>
<dbReference type="Pfam" id="PF03165">
    <property type="entry name" value="MH1"/>
    <property type="match status" value="1"/>
</dbReference>
<evidence type="ECO:0000256" key="3">
    <source>
        <dbReference type="ARBA" id="ARBA00023163"/>
    </source>
</evidence>
<dbReference type="GO" id="GO:0000981">
    <property type="term" value="F:DNA-binding transcription factor activity, RNA polymerase II-specific"/>
    <property type="evidence" value="ECO:0007669"/>
    <property type="project" value="TreeGrafter"/>
</dbReference>
<dbReference type="GO" id="GO:0070411">
    <property type="term" value="F:I-SMAD binding"/>
    <property type="evidence" value="ECO:0007669"/>
    <property type="project" value="TreeGrafter"/>
</dbReference>
<protein>
    <submittedName>
        <fullName evidence="7">Mothers against decapentaplegic homolog 3like [Metaseiulus occidentalis]</fullName>
    </submittedName>
</protein>
<dbReference type="GO" id="GO:0060395">
    <property type="term" value="P:SMAD protein signal transduction"/>
    <property type="evidence" value="ECO:0007669"/>
    <property type="project" value="TreeGrafter"/>
</dbReference>
<reference evidence="7" key="1">
    <citation type="submission" date="2014-05" db="EMBL/GenBank/DDBJ databases">
        <authorList>
            <person name="Chronopoulou M."/>
        </authorList>
    </citation>
    <scope>NUCLEOTIDE SEQUENCE</scope>
    <source>
        <tissue evidence="7">Whole organism</tissue>
    </source>
</reference>
<dbReference type="SMART" id="SM00523">
    <property type="entry name" value="DWA"/>
    <property type="match status" value="1"/>
</dbReference>
<dbReference type="GO" id="GO:0030509">
    <property type="term" value="P:BMP signaling pathway"/>
    <property type="evidence" value="ECO:0007669"/>
    <property type="project" value="TreeGrafter"/>
</dbReference>
<feature type="compositionally biased region" description="Polar residues" evidence="5">
    <location>
        <begin position="359"/>
        <end position="377"/>
    </location>
</feature>
<evidence type="ECO:0000256" key="2">
    <source>
        <dbReference type="ARBA" id="ARBA00023015"/>
    </source>
</evidence>
<feature type="compositionally biased region" description="Polar residues" evidence="5">
    <location>
        <begin position="186"/>
        <end position="210"/>
    </location>
</feature>
<keyword evidence="3" id="KW-0804">Transcription</keyword>
<dbReference type="PANTHER" id="PTHR13703">
    <property type="entry name" value="SMAD"/>
    <property type="match status" value="1"/>
</dbReference>
<dbReference type="GO" id="GO:0000978">
    <property type="term" value="F:RNA polymerase II cis-regulatory region sequence-specific DNA binding"/>
    <property type="evidence" value="ECO:0007669"/>
    <property type="project" value="TreeGrafter"/>
</dbReference>
<dbReference type="PROSITE" id="PS51075">
    <property type="entry name" value="MH1"/>
    <property type="match status" value="1"/>
</dbReference>
<organism evidence="7">
    <name type="scientific">Lepeophtheirus salmonis</name>
    <name type="common">Salmon louse</name>
    <name type="synonym">Caligus salmonis</name>
    <dbReference type="NCBI Taxonomy" id="72036"/>
    <lineage>
        <taxon>Eukaryota</taxon>
        <taxon>Metazoa</taxon>
        <taxon>Ecdysozoa</taxon>
        <taxon>Arthropoda</taxon>
        <taxon>Crustacea</taxon>
        <taxon>Multicrustacea</taxon>
        <taxon>Hexanauplia</taxon>
        <taxon>Copepoda</taxon>
        <taxon>Siphonostomatoida</taxon>
        <taxon>Caligidae</taxon>
        <taxon>Lepeophtheirus</taxon>
    </lineage>
</organism>
<dbReference type="EMBL" id="HACA01024976">
    <property type="protein sequence ID" value="CDW42337.1"/>
    <property type="molecule type" value="Transcribed_RNA"/>
</dbReference>
<evidence type="ECO:0000313" key="7">
    <source>
        <dbReference type="EMBL" id="CDW42337.1"/>
    </source>
</evidence>
<comment type="subcellular location">
    <subcellularLocation>
        <location evidence="1">Nucleus</location>
    </subcellularLocation>
</comment>
<dbReference type="SUPFAM" id="SSF56366">
    <property type="entry name" value="SMAD MH1 domain"/>
    <property type="match status" value="1"/>
</dbReference>
<dbReference type="InterPro" id="IPR003619">
    <property type="entry name" value="MAD_homology1_Dwarfin-type"/>
</dbReference>
<dbReference type="GO" id="GO:0030154">
    <property type="term" value="P:cell differentiation"/>
    <property type="evidence" value="ECO:0007669"/>
    <property type="project" value="TreeGrafter"/>
</dbReference>
<evidence type="ECO:0000259" key="6">
    <source>
        <dbReference type="PROSITE" id="PS51075"/>
    </source>
</evidence>
<proteinExistence type="predicted"/>
<dbReference type="Gene3D" id="3.90.520.10">
    <property type="entry name" value="SMAD MH1 domain"/>
    <property type="match status" value="1"/>
</dbReference>
<dbReference type="AlphaFoldDB" id="A0A0K2UWU6"/>